<dbReference type="Proteomes" id="UP001322277">
    <property type="component" value="Chromosome 4"/>
</dbReference>
<dbReference type="Gene3D" id="3.20.20.10">
    <property type="entry name" value="Alanine racemase"/>
    <property type="match status" value="1"/>
</dbReference>
<feature type="domain" description="Alanine racemase N-terminal" evidence="4">
    <location>
        <begin position="77"/>
        <end position="305"/>
    </location>
</feature>
<dbReference type="GeneID" id="87943469"/>
<dbReference type="KEGG" id="cdet:87943469"/>
<dbReference type="CDD" id="cd06822">
    <property type="entry name" value="PLPDE_III_YBL036c_euk"/>
    <property type="match status" value="1"/>
</dbReference>
<evidence type="ECO:0000256" key="3">
    <source>
        <dbReference type="RuleBase" id="RU004514"/>
    </source>
</evidence>
<protein>
    <recommendedName>
        <fullName evidence="2">Pyridoxal phosphate homeostasis protein</fullName>
        <shortName evidence="2">PLP homeostasis protein</shortName>
    </recommendedName>
</protein>
<sequence>MYPLLLVHQQPAFGRWWKFMTMHFQPHLHIHISVSPSALTTTQHLPGPAMTDAQPEMKIDPARAKALISQLQSVQERVAAAASGRNVRLVAVSKLKPANDILALHQATPPQVHFGENYAQELGQKAEMLPRSIQWHFIGGLQSTHAKKLAKIPNLFCVSSVDTLKKVQLLNASRAELISSSSSPSPEQAVEPLGVHVQVNTSGEDSKSGAAPGAETVALCRAVEECPALRLLGLMTIGAIARSRATTTENENEDFLCLRAQRDLVAAELGLGRELELSMGMSEDFEGAVKLGSGEVRVGSTIFGERGPKNEAKILV</sequence>
<evidence type="ECO:0000256" key="2">
    <source>
        <dbReference type="HAMAP-Rule" id="MF_03225"/>
    </source>
</evidence>
<dbReference type="NCBIfam" id="TIGR00044">
    <property type="entry name" value="YggS family pyridoxal phosphate-dependent enzyme"/>
    <property type="match status" value="1"/>
</dbReference>
<keyword evidence="6" id="KW-1185">Reference proteome</keyword>
<dbReference type="Pfam" id="PF01168">
    <property type="entry name" value="Ala_racemase_N"/>
    <property type="match status" value="1"/>
</dbReference>
<dbReference type="InterPro" id="IPR029066">
    <property type="entry name" value="PLP-binding_barrel"/>
</dbReference>
<feature type="modified residue" description="N6-(pyridoxal phosphate)lysine" evidence="2">
    <location>
        <position position="94"/>
    </location>
</feature>
<dbReference type="GO" id="GO:0030170">
    <property type="term" value="F:pyridoxal phosphate binding"/>
    <property type="evidence" value="ECO:0007669"/>
    <property type="project" value="UniProtKB-UniRule"/>
</dbReference>
<name>A0AAX4IFA4_9PEZI</name>
<evidence type="ECO:0000256" key="1">
    <source>
        <dbReference type="ARBA" id="ARBA00022898"/>
    </source>
</evidence>
<evidence type="ECO:0000259" key="4">
    <source>
        <dbReference type="Pfam" id="PF01168"/>
    </source>
</evidence>
<evidence type="ECO:0000313" key="6">
    <source>
        <dbReference type="Proteomes" id="UP001322277"/>
    </source>
</evidence>
<dbReference type="AlphaFoldDB" id="A0AAX4IFA4"/>
<accession>A0AAX4IFA4</accession>
<organism evidence="5 6">
    <name type="scientific">Colletotrichum destructivum</name>
    <dbReference type="NCBI Taxonomy" id="34406"/>
    <lineage>
        <taxon>Eukaryota</taxon>
        <taxon>Fungi</taxon>
        <taxon>Dikarya</taxon>
        <taxon>Ascomycota</taxon>
        <taxon>Pezizomycotina</taxon>
        <taxon>Sordariomycetes</taxon>
        <taxon>Hypocreomycetidae</taxon>
        <taxon>Glomerellales</taxon>
        <taxon>Glomerellaceae</taxon>
        <taxon>Colletotrichum</taxon>
        <taxon>Colletotrichum destructivum species complex</taxon>
    </lineage>
</organism>
<evidence type="ECO:0000313" key="5">
    <source>
        <dbReference type="EMBL" id="WQF81952.1"/>
    </source>
</evidence>
<dbReference type="PANTHER" id="PTHR10146:SF14">
    <property type="entry name" value="PYRIDOXAL PHOSPHATE HOMEOSTASIS PROTEIN"/>
    <property type="match status" value="1"/>
</dbReference>
<dbReference type="SUPFAM" id="SSF51419">
    <property type="entry name" value="PLP-binding barrel"/>
    <property type="match status" value="1"/>
</dbReference>
<dbReference type="EMBL" id="CP137308">
    <property type="protein sequence ID" value="WQF81952.1"/>
    <property type="molecule type" value="Genomic_DNA"/>
</dbReference>
<dbReference type="RefSeq" id="XP_062779176.1">
    <property type="nucleotide sequence ID" value="XM_062923125.1"/>
</dbReference>
<dbReference type="InterPro" id="IPR011078">
    <property type="entry name" value="PyrdxlP_homeostasis"/>
</dbReference>
<comment type="similarity">
    <text evidence="2 3">Belongs to the pyridoxal phosphate-binding protein YggS/PROSC family.</text>
</comment>
<keyword evidence="1 2" id="KW-0663">Pyridoxal phosphate</keyword>
<proteinExistence type="inferred from homology"/>
<dbReference type="PANTHER" id="PTHR10146">
    <property type="entry name" value="PROLINE SYNTHETASE CO-TRANSCRIBED BACTERIAL HOMOLOG PROTEIN"/>
    <property type="match status" value="1"/>
</dbReference>
<comment type="function">
    <text evidence="2">Pyridoxal 5'-phosphate (PLP)-binding protein, which may be involved in intracellular homeostatic regulation of pyridoxal 5'-phosphate (PLP), the active form of vitamin B6.</text>
</comment>
<gene>
    <name evidence="5" type="ORF">CDEST_06966</name>
</gene>
<reference evidence="6" key="1">
    <citation type="journal article" date="2023" name="bioRxiv">
        <title>Complete genome of the Medicago anthracnose fungus, Colletotrichum destructivum, reveals a mini-chromosome-like region within a core chromosome.</title>
        <authorList>
            <person name="Lapalu N."/>
            <person name="Simon A."/>
            <person name="Lu A."/>
            <person name="Plaumann P.-L."/>
            <person name="Amselem J."/>
            <person name="Pigne S."/>
            <person name="Auger A."/>
            <person name="Koch C."/>
            <person name="Dallery J.-F."/>
            <person name="O'Connell R.J."/>
        </authorList>
    </citation>
    <scope>NUCLEOTIDE SEQUENCE [LARGE SCALE GENOMIC DNA]</scope>
    <source>
        <strain evidence="6">CBS 520.97</strain>
    </source>
</reference>
<dbReference type="HAMAP" id="MF_02087">
    <property type="entry name" value="PLP_homeostasis"/>
    <property type="match status" value="1"/>
</dbReference>
<dbReference type="InterPro" id="IPR001608">
    <property type="entry name" value="Ala_racemase_N"/>
</dbReference>